<feature type="transmembrane region" description="Helical" evidence="1">
    <location>
        <begin position="178"/>
        <end position="200"/>
    </location>
</feature>
<proteinExistence type="predicted"/>
<dbReference type="EMBL" id="BONX01000023">
    <property type="protein sequence ID" value="GIG97022.1"/>
    <property type="molecule type" value="Genomic_DNA"/>
</dbReference>
<feature type="transmembrane region" description="Helical" evidence="1">
    <location>
        <begin position="116"/>
        <end position="134"/>
    </location>
</feature>
<evidence type="ECO:0000256" key="1">
    <source>
        <dbReference type="SAM" id="Phobius"/>
    </source>
</evidence>
<comment type="caution">
    <text evidence="2">The sequence shown here is derived from an EMBL/GenBank/DDBJ whole genome shotgun (WGS) entry which is preliminary data.</text>
</comment>
<keyword evidence="1" id="KW-1133">Transmembrane helix</keyword>
<dbReference type="Proteomes" id="UP000621500">
    <property type="component" value="Unassembled WGS sequence"/>
</dbReference>
<keyword evidence="1" id="KW-0472">Membrane</keyword>
<feature type="transmembrane region" description="Helical" evidence="1">
    <location>
        <begin position="80"/>
        <end position="104"/>
    </location>
</feature>
<reference evidence="2 3" key="1">
    <citation type="submission" date="2021-01" db="EMBL/GenBank/DDBJ databases">
        <title>Whole genome shotgun sequence of Plantactinospora mayteni NBRC 109088.</title>
        <authorList>
            <person name="Komaki H."/>
            <person name="Tamura T."/>
        </authorList>
    </citation>
    <scope>NUCLEOTIDE SEQUENCE [LARGE SCALE GENOMIC DNA]</scope>
    <source>
        <strain evidence="2 3">NBRC 109088</strain>
    </source>
</reference>
<name>A0ABQ4EQS6_9ACTN</name>
<keyword evidence="1" id="KW-0812">Transmembrane</keyword>
<gene>
    <name evidence="2" type="ORF">Pma05_35950</name>
</gene>
<dbReference type="RefSeq" id="WP_203858521.1">
    <property type="nucleotide sequence ID" value="NZ_BAAAZQ010000001.1"/>
</dbReference>
<protein>
    <submittedName>
        <fullName evidence="2">Uncharacterized protein</fullName>
    </submittedName>
</protein>
<keyword evidence="3" id="KW-1185">Reference proteome</keyword>
<sequence>MSRSSPLDDWRTTFAAEARRRGVPGAEIRAALTEVDTYCADPGADPTEAFGEPTEYAAALAHGLRSAEPEPDPDGRRSPWLGGFVAASTLVGVMALLAGVQAVTGYGTAEVTAGQLGSALAGVAGIVLVVALLFRPGRAYRPTPDWRFGLVGAAAIAVTTVPVLVWQQVAVRLPGWPLLGAGVLLLVAAWWPLASGRLLADRAVESTSGAPVPGPGWRTRVVRWGLPVALLCVLVVALLLDGSGTA</sequence>
<organism evidence="2 3">
    <name type="scientific">Plantactinospora mayteni</name>
    <dbReference type="NCBI Taxonomy" id="566021"/>
    <lineage>
        <taxon>Bacteria</taxon>
        <taxon>Bacillati</taxon>
        <taxon>Actinomycetota</taxon>
        <taxon>Actinomycetes</taxon>
        <taxon>Micromonosporales</taxon>
        <taxon>Micromonosporaceae</taxon>
        <taxon>Plantactinospora</taxon>
    </lineage>
</organism>
<feature type="transmembrane region" description="Helical" evidence="1">
    <location>
        <begin position="146"/>
        <end position="166"/>
    </location>
</feature>
<feature type="transmembrane region" description="Helical" evidence="1">
    <location>
        <begin position="221"/>
        <end position="240"/>
    </location>
</feature>
<evidence type="ECO:0000313" key="2">
    <source>
        <dbReference type="EMBL" id="GIG97022.1"/>
    </source>
</evidence>
<evidence type="ECO:0000313" key="3">
    <source>
        <dbReference type="Proteomes" id="UP000621500"/>
    </source>
</evidence>
<accession>A0ABQ4EQS6</accession>